<feature type="domain" description="Ketosynthase family 3 (KS3)" evidence="4">
    <location>
        <begin position="1"/>
        <end position="376"/>
    </location>
</feature>
<protein>
    <submittedName>
        <fullName evidence="5">3-oxoacyl-ACP synthase</fullName>
        <ecNumber evidence="5">2.3.1.41</ecNumber>
    </submittedName>
</protein>
<dbReference type="OrthoDB" id="9808669at2"/>
<dbReference type="InterPro" id="IPR020841">
    <property type="entry name" value="PKS_Beta-ketoAc_synthase_dom"/>
</dbReference>
<dbReference type="SUPFAM" id="SSF53901">
    <property type="entry name" value="Thiolase-like"/>
    <property type="match status" value="2"/>
</dbReference>
<evidence type="ECO:0000256" key="3">
    <source>
        <dbReference type="RuleBase" id="RU003694"/>
    </source>
</evidence>
<evidence type="ECO:0000259" key="4">
    <source>
        <dbReference type="PROSITE" id="PS52004"/>
    </source>
</evidence>
<comment type="caution">
    <text evidence="5">The sequence shown here is derived from an EMBL/GenBank/DDBJ whole genome shotgun (WGS) entry which is preliminary data.</text>
</comment>
<proteinExistence type="inferred from homology"/>
<dbReference type="EMBL" id="PVWG01000041">
    <property type="protein sequence ID" value="PSB16490.1"/>
    <property type="molecule type" value="Genomic_DNA"/>
</dbReference>
<dbReference type="CDD" id="cd00834">
    <property type="entry name" value="KAS_I_II"/>
    <property type="match status" value="1"/>
</dbReference>
<dbReference type="PANTHER" id="PTHR11712">
    <property type="entry name" value="POLYKETIDE SYNTHASE-RELATED"/>
    <property type="match status" value="1"/>
</dbReference>
<dbReference type="InterPro" id="IPR016039">
    <property type="entry name" value="Thiolase-like"/>
</dbReference>
<accession>A0A2T1D7M4</accession>
<keyword evidence="6" id="KW-1185">Reference proteome</keyword>
<evidence type="ECO:0000313" key="6">
    <source>
        <dbReference type="Proteomes" id="UP000238634"/>
    </source>
</evidence>
<dbReference type="Gene3D" id="3.40.47.10">
    <property type="match status" value="1"/>
</dbReference>
<dbReference type="GO" id="GO:0004315">
    <property type="term" value="F:3-oxoacyl-[acyl-carrier-protein] synthase activity"/>
    <property type="evidence" value="ECO:0007669"/>
    <property type="project" value="UniProtKB-EC"/>
</dbReference>
<dbReference type="InterPro" id="IPR000794">
    <property type="entry name" value="Beta-ketoacyl_synthase"/>
</dbReference>
<dbReference type="SMART" id="SM00825">
    <property type="entry name" value="PKS_KS"/>
    <property type="match status" value="1"/>
</dbReference>
<organism evidence="5 6">
    <name type="scientific">Phormidesmis priestleyi ULC007</name>
    <dbReference type="NCBI Taxonomy" id="1920490"/>
    <lineage>
        <taxon>Bacteria</taxon>
        <taxon>Bacillati</taxon>
        <taxon>Cyanobacteriota</taxon>
        <taxon>Cyanophyceae</taxon>
        <taxon>Leptolyngbyales</taxon>
        <taxon>Leptolyngbyaceae</taxon>
        <taxon>Phormidesmis</taxon>
    </lineage>
</organism>
<reference evidence="5 6" key="1">
    <citation type="submission" date="2018-02" db="EMBL/GenBank/DDBJ databases">
        <authorList>
            <person name="Cohen D.B."/>
            <person name="Kent A.D."/>
        </authorList>
    </citation>
    <scope>NUCLEOTIDE SEQUENCE [LARGE SCALE GENOMIC DNA]</scope>
    <source>
        <strain evidence="5 6">ULC007</strain>
    </source>
</reference>
<reference evidence="5 6" key="2">
    <citation type="submission" date="2018-03" db="EMBL/GenBank/DDBJ databases">
        <title>The ancient ancestry and fast evolution of plastids.</title>
        <authorList>
            <person name="Moore K.R."/>
            <person name="Magnabosco C."/>
            <person name="Momper L."/>
            <person name="Gold D.A."/>
            <person name="Bosak T."/>
            <person name="Fournier G.P."/>
        </authorList>
    </citation>
    <scope>NUCLEOTIDE SEQUENCE [LARGE SCALE GENOMIC DNA]</scope>
    <source>
        <strain evidence="5 6">ULC007</strain>
    </source>
</reference>
<dbReference type="GO" id="GO:0006633">
    <property type="term" value="P:fatty acid biosynthetic process"/>
    <property type="evidence" value="ECO:0007669"/>
    <property type="project" value="TreeGrafter"/>
</dbReference>
<dbReference type="STRING" id="1920490.GCA_001895925_01300"/>
<dbReference type="Pfam" id="PF02801">
    <property type="entry name" value="Ketoacyl-synt_C"/>
    <property type="match status" value="1"/>
</dbReference>
<evidence type="ECO:0000313" key="5">
    <source>
        <dbReference type="EMBL" id="PSB16490.1"/>
    </source>
</evidence>
<dbReference type="RefSeq" id="WP_073073913.1">
    <property type="nucleotide sequence ID" value="NZ_MPPI01000027.1"/>
</dbReference>
<dbReference type="InterPro" id="IPR014030">
    <property type="entry name" value="Ketoacyl_synth_N"/>
</dbReference>
<comment type="similarity">
    <text evidence="1 3">Belongs to the thiolase-like superfamily. Beta-ketoacyl-ACP synthases family.</text>
</comment>
<dbReference type="PROSITE" id="PS52004">
    <property type="entry name" value="KS3_2"/>
    <property type="match status" value="1"/>
</dbReference>
<sequence length="379" mass="39496">MDVVVTGIGLASALGNLEASWHGLVEARSGIQLYQPFLDLEPKPLALISPQPAELVPLTQQIVLEALQDAGLGLPLSDCGVVVGSSRGNQAEWEKLSRQPYLEDESILLKSWLKTLPNAAAIAAANLLQTCAPVLSPMAACATGIWAIAQGYELIRSGQCQRVIAGAIEAAITPLTLIGFDRMGALAKTGCYPFDVDREGLVLGEGGAILVLESAAIAKDRGAKTYGQILGFGLTADGHHVSAPEPESKAAIAAVWQCLQRSNLSPQDIDYIHAHGTSTQLNDRNEAHLIQQLFPSGVPVSSTKGATGHTIGASGALGAAFCLMALRHKTLPPCVGLKSPEFDLDFVRTARSTAAGNALCFSFGFGGQNAAIALGLDSA</sequence>
<dbReference type="Pfam" id="PF00109">
    <property type="entry name" value="ketoacyl-synt"/>
    <property type="match status" value="1"/>
</dbReference>
<dbReference type="Proteomes" id="UP000238634">
    <property type="component" value="Unassembled WGS sequence"/>
</dbReference>
<dbReference type="EC" id="2.3.1.41" evidence="5"/>
<gene>
    <name evidence="5" type="ORF">C7B65_21460</name>
</gene>
<name>A0A2T1D7M4_9CYAN</name>
<dbReference type="InterPro" id="IPR014031">
    <property type="entry name" value="Ketoacyl_synth_C"/>
</dbReference>
<keyword evidence="2 3" id="KW-0808">Transferase</keyword>
<dbReference type="NCBIfam" id="NF004618">
    <property type="entry name" value="PRK05952.1"/>
    <property type="match status" value="1"/>
</dbReference>
<evidence type="ECO:0000256" key="2">
    <source>
        <dbReference type="ARBA" id="ARBA00022679"/>
    </source>
</evidence>
<dbReference type="AlphaFoldDB" id="A0A2T1D7M4"/>
<dbReference type="PANTHER" id="PTHR11712:SF347">
    <property type="entry name" value="BETA KETOACYL-ACYL CARRIER PROTEIN SYNTHASE"/>
    <property type="match status" value="1"/>
</dbReference>
<keyword evidence="5" id="KW-0012">Acyltransferase</keyword>
<evidence type="ECO:0000256" key="1">
    <source>
        <dbReference type="ARBA" id="ARBA00008467"/>
    </source>
</evidence>